<dbReference type="CDD" id="cd11285">
    <property type="entry name" value="ADF_Twf-N_like"/>
    <property type="match status" value="1"/>
</dbReference>
<dbReference type="PANTHER" id="PTHR13759">
    <property type="entry name" value="TWINFILIN"/>
    <property type="match status" value="1"/>
</dbReference>
<sequence length="362" mass="41961">MSHQTGITASEELRKLFLKAREGKIRSIKISIFDEKLTSDATEKVHSSWDKDYDVTVLPHLVDAQPCYVLYRLDSRNENGYQWLFLAYSPDESPVREKMLYAATRATVKTEFGLVHIKDEMFGTSKREMSFAGYERHLHARAGPGPMTDTEEELARLKLEEMAYHPVDTRHETLKGVAFPISREALDSMVDLREGRINYIQLSIDLQRETINLEKAANVPQPEFGREVPEDHARYHLLNFRHTHEGDFLDSIVFLYSMPGYTCPIKERMLYSSCKAPLLDTIEQYVQLPLARKVEVDSPSEVTEEFLYNEIHPKEHAHKMAFAKPKGPPNRGARRITKNYSLHDQDEIHRAEDITFSRLLHW</sequence>
<evidence type="ECO:0000256" key="3">
    <source>
        <dbReference type="ARBA" id="ARBA00022490"/>
    </source>
</evidence>
<dbReference type="SMART" id="SM00102">
    <property type="entry name" value="ADF"/>
    <property type="match status" value="2"/>
</dbReference>
<evidence type="ECO:0000256" key="4">
    <source>
        <dbReference type="ARBA" id="ARBA00022737"/>
    </source>
</evidence>
<name>A0ABM1EKG4_PRICU</name>
<comment type="similarity">
    <text evidence="2">Belongs to the actin-binding proteins ADF family. Twinfilin subfamily.</text>
</comment>
<protein>
    <submittedName>
        <fullName evidence="10">Twinfilin-1-like isoform X1</fullName>
    </submittedName>
</protein>
<dbReference type="Proteomes" id="UP000695022">
    <property type="component" value="Unplaced"/>
</dbReference>
<evidence type="ECO:0000313" key="10">
    <source>
        <dbReference type="RefSeq" id="XP_014672685.1"/>
    </source>
</evidence>
<dbReference type="Pfam" id="PF00241">
    <property type="entry name" value="Cofilin_ADF"/>
    <property type="match status" value="2"/>
</dbReference>
<keyword evidence="9" id="KW-1185">Reference proteome</keyword>
<dbReference type="InterPro" id="IPR002108">
    <property type="entry name" value="ADF-H"/>
</dbReference>
<keyword evidence="6" id="KW-0206">Cytoskeleton</keyword>
<dbReference type="SUPFAM" id="SSF55753">
    <property type="entry name" value="Actin depolymerizing proteins"/>
    <property type="match status" value="2"/>
</dbReference>
<accession>A0ABM1EKG4</accession>
<comment type="subcellular location">
    <subcellularLocation>
        <location evidence="1">Cytoplasm</location>
        <location evidence="1">Cytoskeleton</location>
    </subcellularLocation>
</comment>
<proteinExistence type="inferred from homology"/>
<dbReference type="GeneID" id="106813140"/>
<feature type="domain" description="ADF-H" evidence="8">
    <location>
        <begin position="176"/>
        <end position="312"/>
    </location>
</feature>
<evidence type="ECO:0000256" key="2">
    <source>
        <dbReference type="ARBA" id="ARBA00009557"/>
    </source>
</evidence>
<evidence type="ECO:0000259" key="8">
    <source>
        <dbReference type="PROSITE" id="PS51263"/>
    </source>
</evidence>
<keyword evidence="3" id="KW-0963">Cytoplasm</keyword>
<dbReference type="CDD" id="cd11284">
    <property type="entry name" value="ADF_Twf-C_like"/>
    <property type="match status" value="1"/>
</dbReference>
<gene>
    <name evidence="10" type="primary">LOC106813140</name>
</gene>
<evidence type="ECO:0000256" key="1">
    <source>
        <dbReference type="ARBA" id="ARBA00004245"/>
    </source>
</evidence>
<keyword evidence="4" id="KW-0677">Repeat</keyword>
<dbReference type="RefSeq" id="XP_014672685.1">
    <property type="nucleotide sequence ID" value="XM_014817199.1"/>
</dbReference>
<comment type="subunit">
    <text evidence="7">Interacts with G-actin; ADP-actin form.</text>
</comment>
<dbReference type="PANTHER" id="PTHR13759:SF1">
    <property type="entry name" value="TWINFILIN"/>
    <property type="match status" value="1"/>
</dbReference>
<dbReference type="PROSITE" id="PS51263">
    <property type="entry name" value="ADF_H"/>
    <property type="match status" value="2"/>
</dbReference>
<evidence type="ECO:0000313" key="9">
    <source>
        <dbReference type="Proteomes" id="UP000695022"/>
    </source>
</evidence>
<dbReference type="InterPro" id="IPR028458">
    <property type="entry name" value="Twinfilin"/>
</dbReference>
<organism evidence="9 10">
    <name type="scientific">Priapulus caudatus</name>
    <name type="common">Priapulid worm</name>
    <dbReference type="NCBI Taxonomy" id="37621"/>
    <lineage>
        <taxon>Eukaryota</taxon>
        <taxon>Metazoa</taxon>
        <taxon>Ecdysozoa</taxon>
        <taxon>Scalidophora</taxon>
        <taxon>Priapulida</taxon>
        <taxon>Priapulimorpha</taxon>
        <taxon>Priapulimorphida</taxon>
        <taxon>Priapulidae</taxon>
        <taxon>Priapulus</taxon>
    </lineage>
</organism>
<reference evidence="10" key="1">
    <citation type="submission" date="2025-08" db="UniProtKB">
        <authorList>
            <consortium name="RefSeq"/>
        </authorList>
    </citation>
    <scope>IDENTIFICATION</scope>
</reference>
<evidence type="ECO:0000256" key="6">
    <source>
        <dbReference type="ARBA" id="ARBA00023212"/>
    </source>
</evidence>
<dbReference type="InterPro" id="IPR029006">
    <property type="entry name" value="ADF-H/Gelsolin-like_dom_sf"/>
</dbReference>
<evidence type="ECO:0000256" key="5">
    <source>
        <dbReference type="ARBA" id="ARBA00023203"/>
    </source>
</evidence>
<feature type="domain" description="ADF-H" evidence="8">
    <location>
        <begin position="5"/>
        <end position="139"/>
    </location>
</feature>
<keyword evidence="5" id="KW-0009">Actin-binding</keyword>
<dbReference type="Gene3D" id="3.40.20.10">
    <property type="entry name" value="Severin"/>
    <property type="match status" value="2"/>
</dbReference>
<evidence type="ECO:0000256" key="7">
    <source>
        <dbReference type="ARBA" id="ARBA00038532"/>
    </source>
</evidence>